<feature type="transmembrane region" description="Helical" evidence="11">
    <location>
        <begin position="129"/>
        <end position="150"/>
    </location>
</feature>
<protein>
    <recommendedName>
        <fullName evidence="11">Bidirectional sugar transporter SWEET</fullName>
    </recommendedName>
</protein>
<dbReference type="GO" id="GO:0051119">
    <property type="term" value="F:sugar transmembrane transporter activity"/>
    <property type="evidence" value="ECO:0007669"/>
    <property type="project" value="InterPro"/>
</dbReference>
<dbReference type="FunFam" id="1.20.1280.290:FF:000001">
    <property type="entry name" value="Bidirectional sugar transporter SWEET"/>
    <property type="match status" value="1"/>
</dbReference>
<evidence type="ECO:0000256" key="11">
    <source>
        <dbReference type="RuleBase" id="RU910715"/>
    </source>
</evidence>
<accession>A0A2I0WS74</accession>
<sequence length="249" mass="27592">MVSEHTLAFAVGILGNLISFLVFLSPVPTFYRVYKKKSTEGFHSLPYVIALFSCMLWVFYALVKTNALLLITINSFGLLIESVYIVIYLIYAPSKAKKCTVRMVIFLNVIVFGLILAVTLSAFHGHKRLIVLGCICVTFSVSVFVAPLSVMRLVIRTKSVEFMPFNLSLFLTISAAVWLSYGVLSKDKYVALPNILGLLFGIVQMVLYCIYKDAKPDLADTSKNAVAVTEIILADSQDVKVEGVIEQIV</sequence>
<comment type="function">
    <text evidence="11">Mediates both low-affinity uptake and efflux of sugar across the membrane.</text>
</comment>
<reference evidence="12 13" key="2">
    <citation type="journal article" date="2017" name="Nature">
        <title>The Apostasia genome and the evolution of orchids.</title>
        <authorList>
            <person name="Zhang G.Q."/>
            <person name="Liu K.W."/>
            <person name="Li Z."/>
            <person name="Lohaus R."/>
            <person name="Hsiao Y.Y."/>
            <person name="Niu S.C."/>
            <person name="Wang J.Y."/>
            <person name="Lin Y.C."/>
            <person name="Xu Q."/>
            <person name="Chen L.J."/>
            <person name="Yoshida K."/>
            <person name="Fujiwara S."/>
            <person name="Wang Z.W."/>
            <person name="Zhang Y.Q."/>
            <person name="Mitsuda N."/>
            <person name="Wang M."/>
            <person name="Liu G.H."/>
            <person name="Pecoraro L."/>
            <person name="Huang H.X."/>
            <person name="Xiao X.J."/>
            <person name="Lin M."/>
            <person name="Wu X.Y."/>
            <person name="Wu W.L."/>
            <person name="Chen Y.Y."/>
            <person name="Chang S.B."/>
            <person name="Sakamoto S."/>
            <person name="Ohme-Takagi M."/>
            <person name="Yagi M."/>
            <person name="Zeng S.J."/>
            <person name="Shen C.Y."/>
            <person name="Yeh C.M."/>
            <person name="Luo Y.B."/>
            <person name="Tsai W.C."/>
            <person name="Van de Peer Y."/>
            <person name="Liu Z.J."/>
        </authorList>
    </citation>
    <scope>NUCLEOTIDE SEQUENCE [LARGE SCALE GENOMIC DNA]</scope>
    <source>
        <tissue evidence="12">The whole plant</tissue>
    </source>
</reference>
<evidence type="ECO:0000256" key="1">
    <source>
        <dbReference type="ARBA" id="ARBA00004651"/>
    </source>
</evidence>
<keyword evidence="9 11" id="KW-0472">Membrane</keyword>
<keyword evidence="6 11" id="KW-0812">Transmembrane</keyword>
<dbReference type="Proteomes" id="UP000233837">
    <property type="component" value="Unassembled WGS sequence"/>
</dbReference>
<evidence type="ECO:0000256" key="5">
    <source>
        <dbReference type="ARBA" id="ARBA00022597"/>
    </source>
</evidence>
<keyword evidence="4" id="KW-1003">Cell membrane</keyword>
<evidence type="ECO:0000256" key="2">
    <source>
        <dbReference type="ARBA" id="ARBA00007809"/>
    </source>
</evidence>
<dbReference type="Pfam" id="PF03083">
    <property type="entry name" value="MtN3_slv"/>
    <property type="match status" value="2"/>
</dbReference>
<comment type="subcellular location">
    <subcellularLocation>
        <location evidence="1 11">Cell membrane</location>
        <topology evidence="1 11">Multi-pass membrane protein</topology>
    </subcellularLocation>
</comment>
<keyword evidence="8 11" id="KW-1133">Transmembrane helix</keyword>
<evidence type="ECO:0000256" key="9">
    <source>
        <dbReference type="ARBA" id="ARBA00023136"/>
    </source>
</evidence>
<evidence type="ECO:0000313" key="12">
    <source>
        <dbReference type="EMBL" id="PKU78487.1"/>
    </source>
</evidence>
<evidence type="ECO:0000256" key="6">
    <source>
        <dbReference type="ARBA" id="ARBA00022692"/>
    </source>
</evidence>
<dbReference type="EMBL" id="KZ502450">
    <property type="protein sequence ID" value="PKU78487.1"/>
    <property type="molecule type" value="Genomic_DNA"/>
</dbReference>
<dbReference type="FunFam" id="1.20.1280.290:FF:000003">
    <property type="entry name" value="Bidirectional sugar transporter SWEET"/>
    <property type="match status" value="1"/>
</dbReference>
<keyword evidence="13" id="KW-1185">Reference proteome</keyword>
<organism evidence="12 13">
    <name type="scientific">Dendrobium catenatum</name>
    <dbReference type="NCBI Taxonomy" id="906689"/>
    <lineage>
        <taxon>Eukaryota</taxon>
        <taxon>Viridiplantae</taxon>
        <taxon>Streptophyta</taxon>
        <taxon>Embryophyta</taxon>
        <taxon>Tracheophyta</taxon>
        <taxon>Spermatophyta</taxon>
        <taxon>Magnoliopsida</taxon>
        <taxon>Liliopsida</taxon>
        <taxon>Asparagales</taxon>
        <taxon>Orchidaceae</taxon>
        <taxon>Epidendroideae</taxon>
        <taxon>Malaxideae</taxon>
        <taxon>Dendrobiinae</taxon>
        <taxon>Dendrobium</taxon>
    </lineage>
</organism>
<dbReference type="AlphaFoldDB" id="A0A2I0WS74"/>
<feature type="transmembrane region" description="Helical" evidence="11">
    <location>
        <begin position="162"/>
        <end position="184"/>
    </location>
</feature>
<evidence type="ECO:0000256" key="7">
    <source>
        <dbReference type="ARBA" id="ARBA00022737"/>
    </source>
</evidence>
<comment type="similarity">
    <text evidence="2 11">Belongs to the SWEET sugar transporter family.</text>
</comment>
<feature type="transmembrane region" description="Helical" evidence="11">
    <location>
        <begin position="103"/>
        <end position="123"/>
    </location>
</feature>
<dbReference type="GO" id="GO:0005886">
    <property type="term" value="C:plasma membrane"/>
    <property type="evidence" value="ECO:0007669"/>
    <property type="project" value="UniProtKB-SubCell"/>
</dbReference>
<feature type="transmembrane region" description="Helical" evidence="11">
    <location>
        <begin position="69"/>
        <end position="91"/>
    </location>
</feature>
<dbReference type="InterPro" id="IPR047664">
    <property type="entry name" value="SWEET"/>
</dbReference>
<feature type="transmembrane region" description="Helical" evidence="11">
    <location>
        <begin position="6"/>
        <end position="24"/>
    </location>
</feature>
<dbReference type="SMR" id="A0A2I0WS74"/>
<evidence type="ECO:0000256" key="4">
    <source>
        <dbReference type="ARBA" id="ARBA00022475"/>
    </source>
</evidence>
<feature type="transmembrane region" description="Helical" evidence="11">
    <location>
        <begin position="45"/>
        <end position="63"/>
    </location>
</feature>
<reference evidence="12 13" key="1">
    <citation type="journal article" date="2016" name="Sci. Rep.">
        <title>The Dendrobium catenatum Lindl. genome sequence provides insights into polysaccharide synthase, floral development and adaptive evolution.</title>
        <authorList>
            <person name="Zhang G.Q."/>
            <person name="Xu Q."/>
            <person name="Bian C."/>
            <person name="Tsai W.C."/>
            <person name="Yeh C.M."/>
            <person name="Liu K.W."/>
            <person name="Yoshida K."/>
            <person name="Zhang L.S."/>
            <person name="Chang S.B."/>
            <person name="Chen F."/>
            <person name="Shi Y."/>
            <person name="Su Y.Y."/>
            <person name="Zhang Y.Q."/>
            <person name="Chen L.J."/>
            <person name="Yin Y."/>
            <person name="Lin M."/>
            <person name="Huang H."/>
            <person name="Deng H."/>
            <person name="Wang Z.W."/>
            <person name="Zhu S.L."/>
            <person name="Zhao X."/>
            <person name="Deng C."/>
            <person name="Niu S.C."/>
            <person name="Huang J."/>
            <person name="Wang M."/>
            <person name="Liu G.H."/>
            <person name="Yang H.J."/>
            <person name="Xiao X.J."/>
            <person name="Hsiao Y.Y."/>
            <person name="Wu W.L."/>
            <person name="Chen Y.Y."/>
            <person name="Mitsuda N."/>
            <person name="Ohme-Takagi M."/>
            <person name="Luo Y.B."/>
            <person name="Van de Peer Y."/>
            <person name="Liu Z.J."/>
        </authorList>
    </citation>
    <scope>NUCLEOTIDE SEQUENCE [LARGE SCALE GENOMIC DNA]</scope>
    <source>
        <tissue evidence="12">The whole plant</tissue>
    </source>
</reference>
<evidence type="ECO:0000256" key="8">
    <source>
        <dbReference type="ARBA" id="ARBA00022989"/>
    </source>
</evidence>
<evidence type="ECO:0000256" key="10">
    <source>
        <dbReference type="ARBA" id="ARBA00037238"/>
    </source>
</evidence>
<dbReference type="Gene3D" id="1.20.1280.290">
    <property type="match status" value="2"/>
</dbReference>
<keyword evidence="5 11" id="KW-0762">Sugar transport</keyword>
<evidence type="ECO:0000313" key="13">
    <source>
        <dbReference type="Proteomes" id="UP000233837"/>
    </source>
</evidence>
<dbReference type="PANTHER" id="PTHR10791:SF22">
    <property type="entry name" value="BIDIRECTIONAL SUGAR TRANSPORTER SWEET11"/>
    <property type="match status" value="1"/>
</dbReference>
<proteinExistence type="inferred from homology"/>
<dbReference type="PANTHER" id="PTHR10791">
    <property type="entry name" value="RAG1-ACTIVATING PROTEIN 1"/>
    <property type="match status" value="1"/>
</dbReference>
<comment type="function">
    <text evidence="10">Mediates both low-affinity uptake and efflux of sugar across the plasma membrane.</text>
</comment>
<keyword evidence="3 11" id="KW-0813">Transport</keyword>
<dbReference type="InterPro" id="IPR004316">
    <property type="entry name" value="SWEET_rpt"/>
</dbReference>
<gene>
    <name evidence="12" type="primary">SWEET14</name>
    <name evidence="12" type="ORF">MA16_Dca015768</name>
</gene>
<name>A0A2I0WS74_9ASPA</name>
<evidence type="ECO:0000256" key="3">
    <source>
        <dbReference type="ARBA" id="ARBA00022448"/>
    </source>
</evidence>
<dbReference type="OrthoDB" id="409725at2759"/>
<feature type="transmembrane region" description="Helical" evidence="11">
    <location>
        <begin position="190"/>
        <end position="211"/>
    </location>
</feature>
<keyword evidence="7" id="KW-0677">Repeat</keyword>